<organism evidence="2 3">
    <name type="scientific">Roseococcus pinisoli</name>
    <dbReference type="NCBI Taxonomy" id="2835040"/>
    <lineage>
        <taxon>Bacteria</taxon>
        <taxon>Pseudomonadati</taxon>
        <taxon>Pseudomonadota</taxon>
        <taxon>Alphaproteobacteria</taxon>
        <taxon>Acetobacterales</taxon>
        <taxon>Roseomonadaceae</taxon>
        <taxon>Roseococcus</taxon>
    </lineage>
</organism>
<protein>
    <recommendedName>
        <fullName evidence="4">Lipoprotein</fullName>
    </recommendedName>
</protein>
<dbReference type="Proteomes" id="UP000766336">
    <property type="component" value="Unassembled WGS sequence"/>
</dbReference>
<comment type="caution">
    <text evidence="2">The sequence shown here is derived from an EMBL/GenBank/DDBJ whole genome shotgun (WGS) entry which is preliminary data.</text>
</comment>
<evidence type="ECO:0000313" key="2">
    <source>
        <dbReference type="EMBL" id="MBS7810315.1"/>
    </source>
</evidence>
<evidence type="ECO:0000313" key="3">
    <source>
        <dbReference type="Proteomes" id="UP000766336"/>
    </source>
</evidence>
<keyword evidence="3" id="KW-1185">Reference proteome</keyword>
<reference evidence="2 3" key="1">
    <citation type="submission" date="2021-05" db="EMBL/GenBank/DDBJ databases">
        <title>Roseococcus sp. XZZS9, whole genome shotgun sequencing project.</title>
        <authorList>
            <person name="Zhao G."/>
            <person name="Shen L."/>
        </authorList>
    </citation>
    <scope>NUCLEOTIDE SEQUENCE [LARGE SCALE GENOMIC DNA]</scope>
    <source>
        <strain evidence="2 3">XZZS9</strain>
    </source>
</reference>
<feature type="region of interest" description="Disordered" evidence="1">
    <location>
        <begin position="16"/>
        <end position="38"/>
    </location>
</feature>
<dbReference type="EMBL" id="JAHCDA010000001">
    <property type="protein sequence ID" value="MBS7810315.1"/>
    <property type="molecule type" value="Genomic_DNA"/>
</dbReference>
<proteinExistence type="predicted"/>
<dbReference type="RefSeq" id="WP_213668942.1">
    <property type="nucleotide sequence ID" value="NZ_JAHCDA010000001.1"/>
</dbReference>
<evidence type="ECO:0008006" key="4">
    <source>
        <dbReference type="Google" id="ProtNLM"/>
    </source>
</evidence>
<sequence length="94" mass="9782">MKRLLVLLVLAGCAETVPPPSGSPSPDEAGARTERDQRARFACDARGRMASATPAFGTGMGGQMGGMLAQQAAGDTVAQRCWERYRATGVLPSS</sequence>
<accession>A0ABS5Q9C0</accession>
<name>A0ABS5Q9C0_9PROT</name>
<feature type="compositionally biased region" description="Basic and acidic residues" evidence="1">
    <location>
        <begin position="29"/>
        <end position="38"/>
    </location>
</feature>
<evidence type="ECO:0000256" key="1">
    <source>
        <dbReference type="SAM" id="MobiDB-lite"/>
    </source>
</evidence>
<gene>
    <name evidence="2" type="ORF">KHU32_05155</name>
</gene>